<sequence>MSLYIKAGGAWNEITGTERPYVKVSSAWKSVSEIYIKVGGAWKQAYQYDNTGPVVTLGVSSTVATSDTITWTITDAGSGVASATIQQVFLQGFVELSANTYSIPGGSLASGTYAFSIPTNRRNTPSGDYFQVKYRIVAVDNAGNTTTTPYSSYHYTSPYGDYLFAPTGADARNIGNTAWLNQTTADEGMVGVSGTKAYGAWFYGSSAFSDRTLGWKPDSGSIFLQRPGSAQTNRGNTGTFSIQAHTSPTKSGALSYVGSAITQSISGNDGVGNPALNNAQLNGLRDSTIYGFALTAHDNSPGFLRGLTVSSNNNPFGIYSGTVFLSYL</sequence>
<evidence type="ECO:0000313" key="1">
    <source>
        <dbReference type="EMBL" id="CAB4145494.1"/>
    </source>
</evidence>
<name>A0A6J7WR49_9CAUD</name>
<evidence type="ECO:0000313" key="4">
    <source>
        <dbReference type="EMBL" id="CAB4223203.1"/>
    </source>
</evidence>
<dbReference type="EMBL" id="LR798290">
    <property type="protein sequence ID" value="CAB5220489.1"/>
    <property type="molecule type" value="Genomic_DNA"/>
</dbReference>
<dbReference type="EMBL" id="LR796931">
    <property type="protein sequence ID" value="CAB4176679.1"/>
    <property type="molecule type" value="Genomic_DNA"/>
</dbReference>
<gene>
    <name evidence="3" type="ORF">UFOVP1219_49</name>
    <name evidence="4" type="ORF">UFOVP1671_24</name>
    <name evidence="5" type="ORF">UFOVP358_9</name>
    <name evidence="1" type="ORF">UFOVP476_21</name>
    <name evidence="2" type="ORF">UFOVP986_54</name>
</gene>
<dbReference type="EMBL" id="LR797169">
    <property type="protein sequence ID" value="CAB4191435.1"/>
    <property type="molecule type" value="Genomic_DNA"/>
</dbReference>
<proteinExistence type="predicted"/>
<evidence type="ECO:0000313" key="2">
    <source>
        <dbReference type="EMBL" id="CAB4176679.1"/>
    </source>
</evidence>
<dbReference type="EMBL" id="LR796453">
    <property type="protein sequence ID" value="CAB4145494.1"/>
    <property type="molecule type" value="Genomic_DNA"/>
</dbReference>
<accession>A0A6J7WR49</accession>
<evidence type="ECO:0000313" key="5">
    <source>
        <dbReference type="EMBL" id="CAB5220489.1"/>
    </source>
</evidence>
<organism evidence="5">
    <name type="scientific">uncultured Caudovirales phage</name>
    <dbReference type="NCBI Taxonomy" id="2100421"/>
    <lineage>
        <taxon>Viruses</taxon>
        <taxon>Duplodnaviria</taxon>
        <taxon>Heunggongvirae</taxon>
        <taxon>Uroviricota</taxon>
        <taxon>Caudoviricetes</taxon>
        <taxon>Peduoviridae</taxon>
        <taxon>Maltschvirus</taxon>
        <taxon>Maltschvirus maltsch</taxon>
    </lineage>
</organism>
<evidence type="ECO:0000313" key="3">
    <source>
        <dbReference type="EMBL" id="CAB4191435.1"/>
    </source>
</evidence>
<protein>
    <submittedName>
        <fullName evidence="5">Uncharacterized protein</fullName>
    </submittedName>
</protein>
<reference evidence="5" key="1">
    <citation type="submission" date="2020-05" db="EMBL/GenBank/DDBJ databases">
        <authorList>
            <person name="Chiriac C."/>
            <person name="Salcher M."/>
            <person name="Ghai R."/>
            <person name="Kavagutti S V."/>
        </authorList>
    </citation>
    <scope>NUCLEOTIDE SEQUENCE</scope>
</reference>
<dbReference type="EMBL" id="LR797535">
    <property type="protein sequence ID" value="CAB4223203.1"/>
    <property type="molecule type" value="Genomic_DNA"/>
</dbReference>